<dbReference type="PANTHER" id="PTHR11738">
    <property type="entry name" value="MHC CLASS I NK CELL RECEPTOR"/>
    <property type="match status" value="1"/>
</dbReference>
<keyword evidence="7" id="KW-0472">Membrane</keyword>
<dbReference type="Pfam" id="PF13895">
    <property type="entry name" value="Ig_2"/>
    <property type="match status" value="2"/>
</dbReference>
<keyword evidence="12" id="KW-1185">Reference proteome</keyword>
<gene>
    <name evidence="13" type="primary">LOC101986456</name>
</gene>
<evidence type="ECO:0000256" key="5">
    <source>
        <dbReference type="ARBA" id="ARBA00022737"/>
    </source>
</evidence>
<comment type="subcellular location">
    <subcellularLocation>
        <location evidence="1">Cell membrane</location>
        <topology evidence="1">Single-pass membrane protein</topology>
    </subcellularLocation>
</comment>
<dbReference type="PROSITE" id="PS50835">
    <property type="entry name" value="IG_LIKE"/>
    <property type="match status" value="1"/>
</dbReference>
<accession>A0ABM1TX03</accession>
<dbReference type="Proteomes" id="UP000694915">
    <property type="component" value="Unplaced"/>
</dbReference>
<name>A0ABM1TX03_MICOH</name>
<keyword evidence="5" id="KW-0677">Repeat</keyword>
<dbReference type="Pfam" id="PF13927">
    <property type="entry name" value="Ig_3"/>
    <property type="match status" value="1"/>
</dbReference>
<organism evidence="12 13">
    <name type="scientific">Microtus ochrogaster</name>
    <name type="common">Prairie vole</name>
    <dbReference type="NCBI Taxonomy" id="79684"/>
    <lineage>
        <taxon>Eukaryota</taxon>
        <taxon>Metazoa</taxon>
        <taxon>Chordata</taxon>
        <taxon>Craniata</taxon>
        <taxon>Vertebrata</taxon>
        <taxon>Euteleostomi</taxon>
        <taxon>Mammalia</taxon>
        <taxon>Eutheria</taxon>
        <taxon>Euarchontoglires</taxon>
        <taxon>Glires</taxon>
        <taxon>Rodentia</taxon>
        <taxon>Myomorpha</taxon>
        <taxon>Muroidea</taxon>
        <taxon>Cricetidae</taxon>
        <taxon>Arvicolinae</taxon>
        <taxon>Microtus</taxon>
    </lineage>
</organism>
<dbReference type="InterPro" id="IPR003599">
    <property type="entry name" value="Ig_sub"/>
</dbReference>
<dbReference type="PANTHER" id="PTHR11738:SF179">
    <property type="entry name" value="LEUKOCYTE IMMUNOGLOBULIN-LIKE RECEPTOR SUBFAMILY A MEMBER 5"/>
    <property type="match status" value="1"/>
</dbReference>
<feature type="domain" description="Ig-like" evidence="11">
    <location>
        <begin position="378"/>
        <end position="455"/>
    </location>
</feature>
<evidence type="ECO:0000256" key="1">
    <source>
        <dbReference type="ARBA" id="ARBA00004162"/>
    </source>
</evidence>
<evidence type="ECO:0000256" key="3">
    <source>
        <dbReference type="ARBA" id="ARBA00022692"/>
    </source>
</evidence>
<dbReference type="SUPFAM" id="SSF48726">
    <property type="entry name" value="Immunoglobulin"/>
    <property type="match status" value="5"/>
</dbReference>
<dbReference type="InterPro" id="IPR007110">
    <property type="entry name" value="Ig-like_dom"/>
</dbReference>
<evidence type="ECO:0000256" key="7">
    <source>
        <dbReference type="ARBA" id="ARBA00023136"/>
    </source>
</evidence>
<dbReference type="InterPro" id="IPR036179">
    <property type="entry name" value="Ig-like_dom_sf"/>
</dbReference>
<evidence type="ECO:0000256" key="9">
    <source>
        <dbReference type="ARBA" id="ARBA00023180"/>
    </source>
</evidence>
<evidence type="ECO:0000313" key="12">
    <source>
        <dbReference type="Proteomes" id="UP000694915"/>
    </source>
</evidence>
<keyword evidence="2" id="KW-1003">Cell membrane</keyword>
<evidence type="ECO:0000259" key="11">
    <source>
        <dbReference type="PROSITE" id="PS50835"/>
    </source>
</evidence>
<dbReference type="InterPro" id="IPR013783">
    <property type="entry name" value="Ig-like_fold"/>
</dbReference>
<keyword evidence="8" id="KW-1015">Disulfide bond</keyword>
<evidence type="ECO:0000313" key="13">
    <source>
        <dbReference type="RefSeq" id="XP_026634265.1"/>
    </source>
</evidence>
<keyword evidence="3" id="KW-0812">Transmembrane</keyword>
<evidence type="ECO:0000256" key="2">
    <source>
        <dbReference type="ARBA" id="ARBA00022475"/>
    </source>
</evidence>
<evidence type="ECO:0000256" key="8">
    <source>
        <dbReference type="ARBA" id="ARBA00023157"/>
    </source>
</evidence>
<keyword evidence="9" id="KW-0325">Glycoprotein</keyword>
<dbReference type="SMART" id="SM00409">
    <property type="entry name" value="IG"/>
    <property type="match status" value="4"/>
</dbReference>
<sequence>MPKMFWVTFFCEGPSEAKEYRLYKVGSQDYLIPTALLETENKATFFISLVQWNNAGQYWCTYTSTSGSLEDSDTLELVVTGTLLKPTIWAEPGSVITSGSYVTIWCSTTLPTLIYVINKEGSPDPWYQQNQIVYNYNAKLTISSMTELNAGRCHCYSYTSAGWTERSNTLELMVTGVYNKPILLPLQDPVVTVGMTVTLSCISNHSYNWFILTKDDQKFLRSQRSQDKDTGLFFAEFQVKPTAFGQRWMFRCYGSYRSNPQVWSEGSDLLELLISGKLKKPTLRAEPGSVIASGNNVTILYEGTKGKQPMYFLYKEGSPAPWDSQTPKYPCTKAMFSIVYMEQHHAGKYHCYSYNSAGWSERSDMLQLVVTGVHHGKPTLSALPSPVVTSGENVTLQCQSSSVPVDTFLLFKEGASHPYLYQKSQSQNQAEFSMSAVTSALKGVYVCIGSQSSSP</sequence>
<reference evidence="13" key="1">
    <citation type="submission" date="2025-08" db="UniProtKB">
        <authorList>
            <consortium name="RefSeq"/>
        </authorList>
    </citation>
    <scope>IDENTIFICATION</scope>
</reference>
<evidence type="ECO:0000256" key="4">
    <source>
        <dbReference type="ARBA" id="ARBA00022729"/>
    </source>
</evidence>
<dbReference type="InterPro" id="IPR050412">
    <property type="entry name" value="Ig-like_Receptors_ImmuneReg"/>
</dbReference>
<dbReference type="RefSeq" id="XP_026634265.1">
    <property type="nucleotide sequence ID" value="XM_026778464.1"/>
</dbReference>
<proteinExistence type="predicted"/>
<evidence type="ECO:0000256" key="6">
    <source>
        <dbReference type="ARBA" id="ARBA00022989"/>
    </source>
</evidence>
<dbReference type="GeneID" id="101986456"/>
<keyword evidence="10" id="KW-0393">Immunoglobulin domain</keyword>
<keyword evidence="6" id="KW-1133">Transmembrane helix</keyword>
<dbReference type="Gene3D" id="2.60.40.10">
    <property type="entry name" value="Immunoglobulins"/>
    <property type="match status" value="5"/>
</dbReference>
<evidence type="ECO:0000256" key="10">
    <source>
        <dbReference type="ARBA" id="ARBA00023319"/>
    </source>
</evidence>
<protein>
    <submittedName>
        <fullName evidence="13">Leukocyte immunoglobulin-like receptor subfamily A member 1</fullName>
    </submittedName>
</protein>
<keyword evidence="4" id="KW-0732">Signal</keyword>